<evidence type="ECO:0000313" key="2">
    <source>
        <dbReference type="EMBL" id="TDQ63273.1"/>
    </source>
</evidence>
<protein>
    <submittedName>
        <fullName evidence="2">Pentapeptide repeat protein</fullName>
    </submittedName>
</protein>
<evidence type="ECO:0000256" key="1">
    <source>
        <dbReference type="SAM" id="Phobius"/>
    </source>
</evidence>
<dbReference type="Pfam" id="PF13576">
    <property type="entry name" value="Pentapeptide_3"/>
    <property type="match status" value="2"/>
</dbReference>
<feature type="transmembrane region" description="Helical" evidence="1">
    <location>
        <begin position="12"/>
        <end position="36"/>
    </location>
</feature>
<keyword evidence="1" id="KW-1133">Transmembrane helix</keyword>
<reference evidence="2 3" key="1">
    <citation type="submission" date="2019-03" db="EMBL/GenBank/DDBJ databases">
        <title>Genomic Encyclopedia of Type Strains, Phase IV (KMG-IV): sequencing the most valuable type-strain genomes for metagenomic binning, comparative biology and taxonomic classification.</title>
        <authorList>
            <person name="Goeker M."/>
        </authorList>
    </citation>
    <scope>NUCLEOTIDE SEQUENCE [LARGE SCALE GENOMIC DNA]</scope>
    <source>
        <strain evidence="2 3">DSM 45775</strain>
    </source>
</reference>
<evidence type="ECO:0000313" key="3">
    <source>
        <dbReference type="Proteomes" id="UP000295705"/>
    </source>
</evidence>
<dbReference type="AlphaFoldDB" id="A0A4V6PX33"/>
<comment type="caution">
    <text evidence="2">The sequence shown here is derived from an EMBL/GenBank/DDBJ whole genome shotgun (WGS) entry which is preliminary data.</text>
</comment>
<proteinExistence type="predicted"/>
<organism evidence="2 3">
    <name type="scientific">Actinomycetospora succinea</name>
    <dbReference type="NCBI Taxonomy" id="663603"/>
    <lineage>
        <taxon>Bacteria</taxon>
        <taxon>Bacillati</taxon>
        <taxon>Actinomycetota</taxon>
        <taxon>Actinomycetes</taxon>
        <taxon>Pseudonocardiales</taxon>
        <taxon>Pseudonocardiaceae</taxon>
        <taxon>Actinomycetospora</taxon>
    </lineage>
</organism>
<dbReference type="Proteomes" id="UP000295705">
    <property type="component" value="Unassembled WGS sequence"/>
</dbReference>
<keyword evidence="3" id="KW-1185">Reference proteome</keyword>
<accession>A0A4V6PX33</accession>
<dbReference type="Gene3D" id="2.160.20.80">
    <property type="entry name" value="E3 ubiquitin-protein ligase SopA"/>
    <property type="match status" value="1"/>
</dbReference>
<sequence length="413" mass="44546">MESADDPRPAWWVFVVIGGVGLVALAALFWSVPALVPAEGTGEQARAARTSGVATLRAAVLAGGLGLAAVLTLLFHARTAHTTEQNLLLARRAQADARAEAERQARDRARDIALREEDARERRVTELYTAAADQLGAEKAPVRLAGLYALERLARTTPEHRRTIVDVWCAYLRMPHTPSDTGDEEREVRLTAQRLLAAHLRPDDTAEYWPEVVELDLTGAVLADLDLSRCALPARTTLAGAVLGGKTWFAEARFTGRARFEGAVFQGPAQFDGADFEGGAAFVDARFDDIAWFADASFGATARFDGAAFDGRARFSRATFLAGARFREARFARARFDTAVFAGDAWFTGAAFAEGADFGEATFSGDVGFRGATSTGDLRFDGARARPGGHRWPAGWLLSHDVDGDGRHRLVPG</sequence>
<keyword evidence="1" id="KW-0812">Transmembrane</keyword>
<dbReference type="InterPro" id="IPR001646">
    <property type="entry name" value="5peptide_repeat"/>
</dbReference>
<dbReference type="SUPFAM" id="SSF141571">
    <property type="entry name" value="Pentapeptide repeat-like"/>
    <property type="match status" value="1"/>
</dbReference>
<dbReference type="RefSeq" id="WP_208114107.1">
    <property type="nucleotide sequence ID" value="NZ_BAABHR010000038.1"/>
</dbReference>
<keyword evidence="1" id="KW-0472">Membrane</keyword>
<name>A0A4V6PX33_9PSEU</name>
<dbReference type="EMBL" id="SNYO01000002">
    <property type="protein sequence ID" value="TDQ63273.1"/>
    <property type="molecule type" value="Genomic_DNA"/>
</dbReference>
<gene>
    <name evidence="2" type="ORF">EV188_102930</name>
</gene>
<feature type="transmembrane region" description="Helical" evidence="1">
    <location>
        <begin position="56"/>
        <end position="77"/>
    </location>
</feature>